<accession>A0A644YHC1</accession>
<dbReference type="GO" id="GO:0006508">
    <property type="term" value="P:proteolysis"/>
    <property type="evidence" value="ECO:0007669"/>
    <property type="project" value="UniProtKB-KW"/>
</dbReference>
<comment type="cofactor">
    <cofactor evidence="1">
        <name>Co(2+)</name>
        <dbReference type="ChEBI" id="CHEBI:48828"/>
    </cofactor>
</comment>
<evidence type="ECO:0000256" key="7">
    <source>
        <dbReference type="ARBA" id="ARBA00023049"/>
    </source>
</evidence>
<dbReference type="SUPFAM" id="SSF53187">
    <property type="entry name" value="Zn-dependent exopeptidases"/>
    <property type="match status" value="1"/>
</dbReference>
<dbReference type="CDD" id="cd03890">
    <property type="entry name" value="M20_pepD"/>
    <property type="match status" value="1"/>
</dbReference>
<dbReference type="PANTHER" id="PTHR43501:SF1">
    <property type="entry name" value="CYTOSOL NON-SPECIFIC DIPEPTIDASE"/>
    <property type="match status" value="1"/>
</dbReference>
<dbReference type="EC" id="3.4.13.18" evidence="10"/>
<evidence type="ECO:0000256" key="5">
    <source>
        <dbReference type="ARBA" id="ARBA00022801"/>
    </source>
</evidence>
<evidence type="ECO:0000256" key="3">
    <source>
        <dbReference type="ARBA" id="ARBA00022670"/>
    </source>
</evidence>
<protein>
    <submittedName>
        <fullName evidence="10">Cytosol non-specific dipeptidase</fullName>
        <ecNumber evidence="10">3.4.13.18</ecNumber>
    </submittedName>
</protein>
<comment type="cofactor">
    <cofactor evidence="2">
        <name>Zn(2+)</name>
        <dbReference type="ChEBI" id="CHEBI:29105"/>
    </cofactor>
</comment>
<reference evidence="10" key="1">
    <citation type="submission" date="2019-08" db="EMBL/GenBank/DDBJ databases">
        <authorList>
            <person name="Kucharzyk K."/>
            <person name="Murdoch R.W."/>
            <person name="Higgins S."/>
            <person name="Loffler F."/>
        </authorList>
    </citation>
    <scope>NUCLEOTIDE SEQUENCE</scope>
</reference>
<dbReference type="GO" id="GO:0070573">
    <property type="term" value="F:metallodipeptidase activity"/>
    <property type="evidence" value="ECO:0007669"/>
    <property type="project" value="TreeGrafter"/>
</dbReference>
<evidence type="ECO:0000256" key="2">
    <source>
        <dbReference type="ARBA" id="ARBA00001947"/>
    </source>
</evidence>
<dbReference type="NCBIfam" id="TIGR01893">
    <property type="entry name" value="aa-his-dipept"/>
    <property type="match status" value="1"/>
</dbReference>
<evidence type="ECO:0000256" key="4">
    <source>
        <dbReference type="ARBA" id="ARBA00022723"/>
    </source>
</evidence>
<evidence type="ECO:0000259" key="9">
    <source>
        <dbReference type="Pfam" id="PF07687"/>
    </source>
</evidence>
<evidence type="ECO:0000256" key="1">
    <source>
        <dbReference type="ARBA" id="ARBA00001941"/>
    </source>
</evidence>
<dbReference type="PRINTS" id="PR00934">
    <property type="entry name" value="XHISDIPTASE"/>
</dbReference>
<keyword evidence="5 10" id="KW-0378">Hydrolase</keyword>
<evidence type="ECO:0000256" key="6">
    <source>
        <dbReference type="ARBA" id="ARBA00022833"/>
    </source>
</evidence>
<dbReference type="GO" id="GO:0046872">
    <property type="term" value="F:metal ion binding"/>
    <property type="evidence" value="ECO:0007669"/>
    <property type="project" value="UniProtKB-KW"/>
</dbReference>
<dbReference type="FunFam" id="3.40.630.10:FF:000015">
    <property type="entry name" value="Aminoacyl-histidine dipeptidase PepD"/>
    <property type="match status" value="1"/>
</dbReference>
<comment type="caution">
    <text evidence="10">The sequence shown here is derived from an EMBL/GenBank/DDBJ whole genome shotgun (WGS) entry which is preliminary data.</text>
</comment>
<keyword evidence="4" id="KW-0479">Metal-binding</keyword>
<name>A0A644YHC1_9ZZZZ</name>
<keyword evidence="8" id="KW-0170">Cobalt</keyword>
<dbReference type="PIRSF" id="PIRSF016599">
    <property type="entry name" value="Xaa-His_dipept"/>
    <property type="match status" value="1"/>
</dbReference>
<dbReference type="InterPro" id="IPR002933">
    <property type="entry name" value="Peptidase_M20"/>
</dbReference>
<evidence type="ECO:0000313" key="10">
    <source>
        <dbReference type="EMBL" id="MPM27896.1"/>
    </source>
</evidence>
<dbReference type="InterPro" id="IPR011650">
    <property type="entry name" value="Peptidase_M20_dimer"/>
</dbReference>
<sequence length="498" mass="54629">MMYIWDSKSKKSFQMENVFQNLKPEQVWQYFAEICKIPHPSKKEEKMVKYLLDFGKKHNLETLTDEVGNVVIRKPATPGYEDKPWVALQSHIDMVCEKEAGSTHNFDTDPIVPRIEGEWVKATGTTLGADDGIGVAAQLALLDSTDIEHGPIECLFTVDEETGLTGAFALKPEMLKSRILLNLDSEDEGEIFIGCAGGKDTVGTRYYTSEAAPEGMSAVEITVGGLKGGHSGDDIHRGHGNANKILGRALWEISNTYPASRLVSFDGGNLRNAIARDAVAVVLIPSGKENEVISFIEEFSATVKSELKVTDPGVFAKIRKVDNPGQIIDSKTANMLIDLIYAMPHGVIAWAQDIEGFVETSTNLASVKMNNNAIMISTSQRSSVASAKENICNMVAAAFRLAGFEYKQGDGYPGWTPDPNSAILRTTVQQFENQFGYKPVVRAIHAGLECGLFSEKIPGMDMVSFGPTLRGVHSPDEKLLIPTVERFWKLIINILQNV</sequence>
<organism evidence="10">
    <name type="scientific">bioreactor metagenome</name>
    <dbReference type="NCBI Taxonomy" id="1076179"/>
    <lineage>
        <taxon>unclassified sequences</taxon>
        <taxon>metagenomes</taxon>
        <taxon>ecological metagenomes</taxon>
    </lineage>
</organism>
<dbReference type="InterPro" id="IPR001160">
    <property type="entry name" value="Peptidase_M20C"/>
</dbReference>
<dbReference type="Pfam" id="PF07687">
    <property type="entry name" value="M20_dimer"/>
    <property type="match status" value="1"/>
</dbReference>
<keyword evidence="3" id="KW-0645">Protease</keyword>
<evidence type="ECO:0000256" key="8">
    <source>
        <dbReference type="ARBA" id="ARBA00023285"/>
    </source>
</evidence>
<dbReference type="PANTHER" id="PTHR43501">
    <property type="entry name" value="CYTOSOL NON-SPECIFIC DIPEPTIDASE"/>
    <property type="match status" value="1"/>
</dbReference>
<gene>
    <name evidence="10" type="primary">pepD_20</name>
    <name evidence="10" type="ORF">SDC9_74411</name>
</gene>
<dbReference type="FunFam" id="3.40.630.10:FF:000018">
    <property type="entry name" value="Aminoacyl-histidine dipeptidase PepD"/>
    <property type="match status" value="1"/>
</dbReference>
<feature type="domain" description="Peptidase M20 dimerisation" evidence="9">
    <location>
        <begin position="224"/>
        <end position="308"/>
    </location>
</feature>
<dbReference type="EMBL" id="VSSQ01005112">
    <property type="protein sequence ID" value="MPM27896.1"/>
    <property type="molecule type" value="Genomic_DNA"/>
</dbReference>
<keyword evidence="6" id="KW-0862">Zinc</keyword>
<dbReference type="Gene3D" id="3.40.630.10">
    <property type="entry name" value="Zn peptidases"/>
    <property type="match status" value="2"/>
</dbReference>
<keyword evidence="10" id="KW-0224">Dipeptidase</keyword>
<dbReference type="GO" id="GO:0005829">
    <property type="term" value="C:cytosol"/>
    <property type="evidence" value="ECO:0007669"/>
    <property type="project" value="TreeGrafter"/>
</dbReference>
<dbReference type="AlphaFoldDB" id="A0A644YHC1"/>
<proteinExistence type="predicted"/>
<keyword evidence="7" id="KW-0482">Metalloprotease</keyword>
<dbReference type="Pfam" id="PF01546">
    <property type="entry name" value="Peptidase_M20"/>
    <property type="match status" value="1"/>
</dbReference>